<evidence type="ECO:0000313" key="2">
    <source>
        <dbReference type="WBParaSite" id="RSKR_0000739700.1"/>
    </source>
</evidence>
<evidence type="ECO:0000313" key="1">
    <source>
        <dbReference type="Proteomes" id="UP000095286"/>
    </source>
</evidence>
<protein>
    <submittedName>
        <fullName evidence="2">Recombining binding protein suppressor of hairless</fullName>
    </submittedName>
</protein>
<organism evidence="1 2">
    <name type="scientific">Rhabditophanes sp. KR3021</name>
    <dbReference type="NCBI Taxonomy" id="114890"/>
    <lineage>
        <taxon>Eukaryota</taxon>
        <taxon>Metazoa</taxon>
        <taxon>Ecdysozoa</taxon>
        <taxon>Nematoda</taxon>
        <taxon>Chromadorea</taxon>
        <taxon>Rhabditida</taxon>
        <taxon>Tylenchina</taxon>
        <taxon>Panagrolaimomorpha</taxon>
        <taxon>Strongyloidoidea</taxon>
        <taxon>Alloionematidae</taxon>
        <taxon>Rhabditophanes</taxon>
    </lineage>
</organism>
<dbReference type="Proteomes" id="UP000095286">
    <property type="component" value="Unplaced"/>
</dbReference>
<accession>A0AC35U487</accession>
<sequence length="836" mass="92283">MLANACASVERLNEQPMPVSRNSPDQENRNLLKSVNSTPPDYQDTSNLDLMSAAAALFGIPNIFNTISSADIPEYIVALAQMEADRVRSSGPPNKKKCFTNSTSHSPTPLPSSLFLKEFTNSTLLNLTCLNSSSSISNVSNASLNITDPNNPYSLSKSTFTTDPRTSNLAAALAATRKLSTPNSNFQNRYHPYQRQAANLTSPEQTFFCNTNSLCLPQSYGDPTSNVLINPHNNQLHNQVQYGASAYDTTSYYNYCPPAPQSNCYLNTNSHQNLYSSPQAVAAATNLVWANGVVNNHALDASSNAYGSAYRWNQHTNQPAFNDFSNANPTSSATGSTLSIEGSVSSSLSTPSYGFGHPSSSIGFGPTLPPIQFAIPDPPKALTTNVMVDYLLNRSRYDCKLVIFHAKVAQKSYGNEKRFFCPPPCIYLEGEGWKHKKKQVEALYAKYKGFNAQLSNTVHTKHNEQMDMYAADLIAHIGIGSPNEQEKQQLDLSNGKDYCAAKTLYISDSDKRKYFELSVNFFYGCGYSVGNFLSQRIKVISKPSKKKQSMKSTDCKYLCIASGTKVALFNRLRSQTVSTRYLHVENGSFHASSTKWGAFGIHLVAEDSVGDDSEDFRVKDGFIHYGAIIKLVDSVTGISLPRLKIRKVDKQHVILDNSCQEEPVSQLHKCAFNLVGNENTYLCLSHDKIIQHQAIVVDNNRHQISDGAAWTIISTDKAEYTFFEAMGPVINPITPCPIVNTLDVFGGAGMARIELSGSNFTPNLKIWFGANPTDTMFRCSERLLCMIPTPTSLNFDWYRNTDDKIVVPVSLVRDDGVIFGTSLTFTYQKDTFAELK</sequence>
<name>A0AC35U487_9BILA</name>
<reference evidence="2" key="1">
    <citation type="submission" date="2016-11" db="UniProtKB">
        <authorList>
            <consortium name="WormBaseParasite"/>
        </authorList>
    </citation>
    <scope>IDENTIFICATION</scope>
    <source>
        <strain evidence="2">KR3021</strain>
    </source>
</reference>
<dbReference type="WBParaSite" id="RSKR_0000739700.1">
    <property type="protein sequence ID" value="RSKR_0000739700.1"/>
    <property type="gene ID" value="RSKR_0000739700"/>
</dbReference>
<proteinExistence type="predicted"/>